<dbReference type="EMBL" id="JBHTBN010000003">
    <property type="protein sequence ID" value="MFC7357502.1"/>
    <property type="molecule type" value="Genomic_DNA"/>
</dbReference>
<feature type="transmembrane region" description="Helical" evidence="1">
    <location>
        <begin position="69"/>
        <end position="92"/>
    </location>
</feature>
<organism evidence="2 3">
    <name type="scientific">Jejudonia soesokkakensis</name>
    <dbReference type="NCBI Taxonomy" id="1323432"/>
    <lineage>
        <taxon>Bacteria</taxon>
        <taxon>Pseudomonadati</taxon>
        <taxon>Bacteroidota</taxon>
        <taxon>Flavobacteriia</taxon>
        <taxon>Flavobacteriales</taxon>
        <taxon>Flavobacteriaceae</taxon>
        <taxon>Jejudonia</taxon>
    </lineage>
</organism>
<comment type="caution">
    <text evidence="2">The sequence shown here is derived from an EMBL/GenBank/DDBJ whole genome shotgun (WGS) entry which is preliminary data.</text>
</comment>
<dbReference type="Proteomes" id="UP001596415">
    <property type="component" value="Unassembled WGS sequence"/>
</dbReference>
<evidence type="ECO:0000256" key="1">
    <source>
        <dbReference type="SAM" id="Phobius"/>
    </source>
</evidence>
<keyword evidence="3" id="KW-1185">Reference proteome</keyword>
<accession>A0ABW2MRI6</accession>
<gene>
    <name evidence="2" type="ORF">ACFQO1_07370</name>
</gene>
<dbReference type="RefSeq" id="WP_380217348.1">
    <property type="nucleotide sequence ID" value="NZ_JBHTBN010000003.1"/>
</dbReference>
<keyword evidence="1" id="KW-1133">Transmembrane helix</keyword>
<protein>
    <submittedName>
        <fullName evidence="2">Riboflavin synthase subunit beta</fullName>
    </submittedName>
</protein>
<evidence type="ECO:0000313" key="2">
    <source>
        <dbReference type="EMBL" id="MFC7357502.1"/>
    </source>
</evidence>
<keyword evidence="1" id="KW-0472">Membrane</keyword>
<sequence length="95" mass="11188">MGIISKRKAKKFSYTPRYYQNDGEGSPYEIEHKFDKFRHTVGSSGLKSNFKNAWNDLRKKPDKTANRRILIIVAIFILLFLYIIDFDLSIFLPQN</sequence>
<proteinExistence type="predicted"/>
<name>A0ABW2MRI6_9FLAO</name>
<evidence type="ECO:0000313" key="3">
    <source>
        <dbReference type="Proteomes" id="UP001596415"/>
    </source>
</evidence>
<keyword evidence="1" id="KW-0812">Transmembrane</keyword>
<reference evidence="3" key="1">
    <citation type="journal article" date="2019" name="Int. J. Syst. Evol. Microbiol.">
        <title>The Global Catalogue of Microorganisms (GCM) 10K type strain sequencing project: providing services to taxonomists for standard genome sequencing and annotation.</title>
        <authorList>
            <consortium name="The Broad Institute Genomics Platform"/>
            <consortium name="The Broad Institute Genome Sequencing Center for Infectious Disease"/>
            <person name="Wu L."/>
            <person name="Ma J."/>
        </authorList>
    </citation>
    <scope>NUCLEOTIDE SEQUENCE [LARGE SCALE GENOMIC DNA]</scope>
    <source>
        <strain evidence="3">CGMCC 1.16306</strain>
    </source>
</reference>